<keyword evidence="3" id="KW-1185">Reference proteome</keyword>
<feature type="compositionally biased region" description="Polar residues" evidence="1">
    <location>
        <begin position="79"/>
        <end position="95"/>
    </location>
</feature>
<organism evidence="2 3">
    <name type="scientific">Colletotrichum chrysophilum</name>
    <dbReference type="NCBI Taxonomy" id="1836956"/>
    <lineage>
        <taxon>Eukaryota</taxon>
        <taxon>Fungi</taxon>
        <taxon>Dikarya</taxon>
        <taxon>Ascomycota</taxon>
        <taxon>Pezizomycotina</taxon>
        <taxon>Sordariomycetes</taxon>
        <taxon>Hypocreomycetidae</taxon>
        <taxon>Glomerellales</taxon>
        <taxon>Glomerellaceae</taxon>
        <taxon>Colletotrichum</taxon>
        <taxon>Colletotrichum gloeosporioides species complex</taxon>
    </lineage>
</organism>
<dbReference type="Proteomes" id="UP001243330">
    <property type="component" value="Unassembled WGS sequence"/>
</dbReference>
<comment type="caution">
    <text evidence="2">The sequence shown here is derived from an EMBL/GenBank/DDBJ whole genome shotgun (WGS) entry which is preliminary data.</text>
</comment>
<protein>
    <submittedName>
        <fullName evidence="2">Uncharacterized protein</fullName>
    </submittedName>
</protein>
<gene>
    <name evidence="2" type="ORF">CCHR01_20025</name>
</gene>
<dbReference type="AlphaFoldDB" id="A0AAD8ZXZ4"/>
<feature type="compositionally biased region" description="Low complexity" evidence="1">
    <location>
        <begin position="54"/>
        <end position="68"/>
    </location>
</feature>
<dbReference type="EMBL" id="JAQOWY010001449">
    <property type="protein sequence ID" value="KAK1837354.1"/>
    <property type="molecule type" value="Genomic_DNA"/>
</dbReference>
<evidence type="ECO:0000313" key="3">
    <source>
        <dbReference type="Proteomes" id="UP001243330"/>
    </source>
</evidence>
<name>A0AAD8ZXZ4_9PEZI</name>
<reference evidence="2" key="1">
    <citation type="submission" date="2023-01" db="EMBL/GenBank/DDBJ databases">
        <title>Colletotrichum chrysophilum M932 genome sequence.</title>
        <authorList>
            <person name="Baroncelli R."/>
        </authorList>
    </citation>
    <scope>NUCLEOTIDE SEQUENCE</scope>
    <source>
        <strain evidence="2">M932</strain>
    </source>
</reference>
<accession>A0AAD8ZXZ4</accession>
<evidence type="ECO:0000313" key="2">
    <source>
        <dbReference type="EMBL" id="KAK1837354.1"/>
    </source>
</evidence>
<sequence>MSPSPVFQALRDRHRLRPSIKIPALPPKLPPRLSPALDGLAPGSKALPLAVAASSPTTSTTTMQSLFSRPCRSHKCPLAQSTSPKASNISSPSNKPSRRMRPQ</sequence>
<proteinExistence type="predicted"/>
<evidence type="ECO:0000256" key="1">
    <source>
        <dbReference type="SAM" id="MobiDB-lite"/>
    </source>
</evidence>
<feature type="region of interest" description="Disordered" evidence="1">
    <location>
        <begin position="52"/>
        <end position="103"/>
    </location>
</feature>